<dbReference type="STRING" id="315456.RF_0899"/>
<dbReference type="Proteomes" id="UP000008548">
    <property type="component" value="Chromosome"/>
</dbReference>
<dbReference type="KEGG" id="rfe:RF_0899"/>
<dbReference type="GO" id="GO:0006355">
    <property type="term" value="P:regulation of DNA-templated transcription"/>
    <property type="evidence" value="ECO:0007669"/>
    <property type="project" value="InterPro"/>
</dbReference>
<dbReference type="SUPFAM" id="SSF47598">
    <property type="entry name" value="Ribbon-helix-helix"/>
    <property type="match status" value="1"/>
</dbReference>
<organism evidence="1 2">
    <name type="scientific">Rickettsia felis (strain ATCC VR-1525 / URRWXCal2)</name>
    <name type="common">Rickettsia azadi</name>
    <dbReference type="NCBI Taxonomy" id="315456"/>
    <lineage>
        <taxon>Bacteria</taxon>
        <taxon>Pseudomonadati</taxon>
        <taxon>Pseudomonadota</taxon>
        <taxon>Alphaproteobacteria</taxon>
        <taxon>Rickettsiales</taxon>
        <taxon>Rickettsiaceae</taxon>
        <taxon>Rickettsieae</taxon>
        <taxon>Rickettsia</taxon>
        <taxon>spotted fever group</taxon>
    </lineage>
</organism>
<keyword evidence="2" id="KW-1185">Reference proteome</keyword>
<protein>
    <submittedName>
        <fullName evidence="1">Probable antitoxin of toxin-antitoxin system</fullName>
    </submittedName>
</protein>
<evidence type="ECO:0000313" key="1">
    <source>
        <dbReference type="EMBL" id="AAY61750.1"/>
    </source>
</evidence>
<evidence type="ECO:0000313" key="2">
    <source>
        <dbReference type="Proteomes" id="UP000008548"/>
    </source>
</evidence>
<accession>Q4UL23</accession>
<dbReference type="HOGENOM" id="CLU_2425008_0_0_5"/>
<name>Q4UL23_RICFE</name>
<gene>
    <name evidence="1" type="ordered locus">RF_0899</name>
</gene>
<sequence length="91" mass="10555">MSWCVINLNIGQKMARLNLTIPDELNDSLTCSAKSLDRSKGYIARKAIEYYLKEIQEDSEDAKIALQRINAPDFKTYTTDEVREWLKKKNV</sequence>
<reference evidence="1 2" key="1">
    <citation type="journal article" date="2005" name="PLoS Biol.">
        <title>The genome sequence of Rickettsia felis identifies the first putative conjugative plasmid in an obligate intracellular parasite.</title>
        <authorList>
            <person name="Ogata H."/>
            <person name="Renesto P."/>
            <person name="Audic S."/>
            <person name="Robert C."/>
            <person name="Blanc G."/>
            <person name="Fournier P.E."/>
            <person name="Parinello H."/>
            <person name="Claverie J.M."/>
            <person name="Raoult D."/>
        </authorList>
    </citation>
    <scope>NUCLEOTIDE SEQUENCE [LARGE SCALE GENOMIC DNA]</scope>
    <source>
        <strain evidence="2">ATCC VR-1525 / URRWXCal2</strain>
    </source>
</reference>
<dbReference type="AlphaFoldDB" id="Q4UL23"/>
<proteinExistence type="predicted"/>
<dbReference type="EMBL" id="CP000053">
    <property type="protein sequence ID" value="AAY61750.1"/>
    <property type="molecule type" value="Genomic_DNA"/>
</dbReference>
<dbReference type="InterPro" id="IPR010985">
    <property type="entry name" value="Ribbon_hlx_hlx"/>
</dbReference>